<proteinExistence type="predicted"/>
<gene>
    <name evidence="1" type="ORF">Vadar_009570</name>
</gene>
<protein>
    <submittedName>
        <fullName evidence="1">Uncharacterized protein</fullName>
    </submittedName>
</protein>
<dbReference type="EMBL" id="CM037161">
    <property type="protein sequence ID" value="KAH7854057.1"/>
    <property type="molecule type" value="Genomic_DNA"/>
</dbReference>
<reference evidence="1 2" key="1">
    <citation type="journal article" date="2021" name="Hortic Res">
        <title>High-quality reference genome and annotation aids understanding of berry development for evergreen blueberry (Vaccinium darrowii).</title>
        <authorList>
            <person name="Yu J."/>
            <person name="Hulse-Kemp A.M."/>
            <person name="Babiker E."/>
            <person name="Staton M."/>
        </authorList>
    </citation>
    <scope>NUCLEOTIDE SEQUENCE [LARGE SCALE GENOMIC DNA]</scope>
    <source>
        <strain evidence="2">cv. NJ 8807/NJ 8810</strain>
        <tissue evidence="1">Young leaf</tissue>
    </source>
</reference>
<organism evidence="1 2">
    <name type="scientific">Vaccinium darrowii</name>
    <dbReference type="NCBI Taxonomy" id="229202"/>
    <lineage>
        <taxon>Eukaryota</taxon>
        <taxon>Viridiplantae</taxon>
        <taxon>Streptophyta</taxon>
        <taxon>Embryophyta</taxon>
        <taxon>Tracheophyta</taxon>
        <taxon>Spermatophyta</taxon>
        <taxon>Magnoliopsida</taxon>
        <taxon>eudicotyledons</taxon>
        <taxon>Gunneridae</taxon>
        <taxon>Pentapetalae</taxon>
        <taxon>asterids</taxon>
        <taxon>Ericales</taxon>
        <taxon>Ericaceae</taxon>
        <taxon>Vaccinioideae</taxon>
        <taxon>Vaccinieae</taxon>
        <taxon>Vaccinium</taxon>
    </lineage>
</organism>
<dbReference type="Proteomes" id="UP000828048">
    <property type="component" value="Chromosome 11"/>
</dbReference>
<keyword evidence="2" id="KW-1185">Reference proteome</keyword>
<name>A0ACB7YL04_9ERIC</name>
<accession>A0ACB7YL04</accession>
<sequence length="158" mass="18212">MSNSTRSAAVVPATEERVGMLGEIRLVKGSVSDSVVERPGERSQAYEWTSKINRENKQSGSYERYTMKEKASRGETHVEKATGRVGVKDEFQKSTTVKFGNKDGYREHHIEERFRDINFGKSKNEEQGPNKYITRDDSDDDYYYEDSDDGDYYDSDDY</sequence>
<comment type="caution">
    <text evidence="1">The sequence shown here is derived from an EMBL/GenBank/DDBJ whole genome shotgun (WGS) entry which is preliminary data.</text>
</comment>
<evidence type="ECO:0000313" key="2">
    <source>
        <dbReference type="Proteomes" id="UP000828048"/>
    </source>
</evidence>
<evidence type="ECO:0000313" key="1">
    <source>
        <dbReference type="EMBL" id="KAH7854057.1"/>
    </source>
</evidence>